<dbReference type="PANTHER" id="PTHR43877:SF2">
    <property type="entry name" value="AMINOALKYLPHOSPHONATE N-ACETYLTRANSFERASE-RELATED"/>
    <property type="match status" value="1"/>
</dbReference>
<dbReference type="RefSeq" id="WP_344773995.1">
    <property type="nucleotide sequence ID" value="NZ_BAABAH010000004.1"/>
</dbReference>
<comment type="caution">
    <text evidence="4">The sequence shown here is derived from an EMBL/GenBank/DDBJ whole genome shotgun (WGS) entry which is preliminary data.</text>
</comment>
<proteinExistence type="predicted"/>
<dbReference type="Pfam" id="PF00583">
    <property type="entry name" value="Acetyltransf_1"/>
    <property type="match status" value="1"/>
</dbReference>
<dbReference type="Proteomes" id="UP001501821">
    <property type="component" value="Unassembled WGS sequence"/>
</dbReference>
<evidence type="ECO:0000313" key="5">
    <source>
        <dbReference type="Proteomes" id="UP001501821"/>
    </source>
</evidence>
<dbReference type="PROSITE" id="PS51186">
    <property type="entry name" value="GNAT"/>
    <property type="match status" value="1"/>
</dbReference>
<dbReference type="InterPro" id="IPR000182">
    <property type="entry name" value="GNAT_dom"/>
</dbReference>
<reference evidence="5" key="1">
    <citation type="journal article" date="2019" name="Int. J. Syst. Evol. Microbiol.">
        <title>The Global Catalogue of Microorganisms (GCM) 10K type strain sequencing project: providing services to taxonomists for standard genome sequencing and annotation.</title>
        <authorList>
            <consortium name="The Broad Institute Genomics Platform"/>
            <consortium name="The Broad Institute Genome Sequencing Center for Infectious Disease"/>
            <person name="Wu L."/>
            <person name="Ma J."/>
        </authorList>
    </citation>
    <scope>NUCLEOTIDE SEQUENCE [LARGE SCALE GENOMIC DNA]</scope>
    <source>
        <strain evidence="5">JCM 16953</strain>
    </source>
</reference>
<evidence type="ECO:0000256" key="2">
    <source>
        <dbReference type="ARBA" id="ARBA00023315"/>
    </source>
</evidence>
<dbReference type="InterPro" id="IPR050832">
    <property type="entry name" value="Bact_Acetyltransf"/>
</dbReference>
<feature type="domain" description="N-acetyltransferase" evidence="3">
    <location>
        <begin position="9"/>
        <end position="163"/>
    </location>
</feature>
<accession>A0ABP7IB98</accession>
<evidence type="ECO:0000259" key="3">
    <source>
        <dbReference type="PROSITE" id="PS51186"/>
    </source>
</evidence>
<gene>
    <name evidence="4" type="ORF">GCM10022242_15380</name>
</gene>
<keyword evidence="2" id="KW-0012">Acyltransferase</keyword>
<keyword evidence="5" id="KW-1185">Reference proteome</keyword>
<keyword evidence="1" id="KW-0808">Transferase</keyword>
<sequence>MDTTPLAELTLRPVAYAHPDATALVARVQQEYVDRYGGPDEGPVEAEAFDPPAGLFLVGYLDGVPVATGAWRRSPVRALGGSSPAEIKRMYVVPELRGRGLSKVVLAELERTAIAAGHDVLVLETGLKQPEAIGLYTGHGYVPIEGFGHYCGNELSRSFGKRV</sequence>
<dbReference type="Gene3D" id="3.40.630.30">
    <property type="match status" value="1"/>
</dbReference>
<evidence type="ECO:0000313" key="4">
    <source>
        <dbReference type="EMBL" id="GAA3814129.1"/>
    </source>
</evidence>
<name>A0ABP7IB98_9ACTN</name>
<protein>
    <submittedName>
        <fullName evidence="4">GNAT family N-acetyltransferase</fullName>
    </submittedName>
</protein>
<dbReference type="InterPro" id="IPR016181">
    <property type="entry name" value="Acyl_CoA_acyltransferase"/>
</dbReference>
<dbReference type="SUPFAM" id="SSF55729">
    <property type="entry name" value="Acyl-CoA N-acyltransferases (Nat)"/>
    <property type="match status" value="1"/>
</dbReference>
<evidence type="ECO:0000256" key="1">
    <source>
        <dbReference type="ARBA" id="ARBA00022679"/>
    </source>
</evidence>
<dbReference type="EMBL" id="BAABAH010000004">
    <property type="protein sequence ID" value="GAA3814129.1"/>
    <property type="molecule type" value="Genomic_DNA"/>
</dbReference>
<organism evidence="4 5">
    <name type="scientific">Nocardioides panacisoli</name>
    <dbReference type="NCBI Taxonomy" id="627624"/>
    <lineage>
        <taxon>Bacteria</taxon>
        <taxon>Bacillati</taxon>
        <taxon>Actinomycetota</taxon>
        <taxon>Actinomycetes</taxon>
        <taxon>Propionibacteriales</taxon>
        <taxon>Nocardioidaceae</taxon>
        <taxon>Nocardioides</taxon>
    </lineage>
</organism>
<dbReference type="PANTHER" id="PTHR43877">
    <property type="entry name" value="AMINOALKYLPHOSPHONATE N-ACETYLTRANSFERASE-RELATED-RELATED"/>
    <property type="match status" value="1"/>
</dbReference>
<dbReference type="CDD" id="cd04301">
    <property type="entry name" value="NAT_SF"/>
    <property type="match status" value="1"/>
</dbReference>